<name>A0A6G7VCA4_9GAMM</name>
<dbReference type="EMBL" id="CP048029">
    <property type="protein sequence ID" value="QIK37689.1"/>
    <property type="molecule type" value="Genomic_DNA"/>
</dbReference>
<dbReference type="InterPro" id="IPR012341">
    <property type="entry name" value="6hp_glycosidase-like_sf"/>
</dbReference>
<keyword evidence="2" id="KW-1185">Reference proteome</keyword>
<proteinExistence type="predicted"/>
<dbReference type="SUPFAM" id="SSF48208">
    <property type="entry name" value="Six-hairpin glycosidases"/>
    <property type="match status" value="1"/>
</dbReference>
<dbReference type="AlphaFoldDB" id="A0A6G7VCA4"/>
<dbReference type="GO" id="GO:0005975">
    <property type="term" value="P:carbohydrate metabolic process"/>
    <property type="evidence" value="ECO:0007669"/>
    <property type="project" value="InterPro"/>
</dbReference>
<gene>
    <name evidence="1" type="ORF">GWK36_06510</name>
</gene>
<evidence type="ECO:0008006" key="3">
    <source>
        <dbReference type="Google" id="ProtNLM"/>
    </source>
</evidence>
<reference evidence="2" key="1">
    <citation type="submission" date="2020-01" db="EMBL/GenBank/DDBJ databases">
        <title>Caldichromatium gen. nov., sp. nov., a thermophilic purple sulfur bacterium member of the family Chromatiaceae isolated from Nakabusa hot spring, Japan.</title>
        <authorList>
            <person name="Saini M.K."/>
            <person name="Hanada S."/>
            <person name="Tank M."/>
        </authorList>
    </citation>
    <scope>NUCLEOTIDE SEQUENCE [LARGE SCALE GENOMIC DNA]</scope>
    <source>
        <strain evidence="2">No.7</strain>
    </source>
</reference>
<accession>A0A6G7VCA4</accession>
<sequence length="1018" mass="111785">MRHQMLDVFGDLPGWSAIASGQSRLDLGLEAGPNEGPALRLDFDFGTDGGFVVARRRLSLRLPGSFALHLELSAQGQARGIEIKLVAPGDENVWLWRSESFDFQGGWHSLELNARAFAFGWGPAGGGSPDEIDAIEIALLGGGKGSLWLADLRLEDRTPPERPQIIASDGPDAPAWIELDCGAICDYSALYLTWETDGPHPFRVLARDGSDEGWRRLYESPHARGRQNAIYLADGCSRLLRIESLNDRLPLPRLLDHRLSPAADARSLEEFLMRLAETSPRGAYPRWLDREQIEWTAIDRPDGQTPAILSEDGAVEVGRAWPMIEPMLWTGEMLLTWGDCTIEQGLIETPLPIPQVIWRRAAWQLVITAFAQGEPGWLYLGYRIARQVTEENPAPAKARLYLLLRPFQVTPPWQRHREIGGLAPIHRLAWEEGGLWADGRLALVPLLQPSGVGVGSLDEGPWVERLAAGLLPQASAIDDPNGLGCAAVWFDLELAAGAEETVWLAAPLGEQAGQGLGDIAGETLALRLPHGEVPLEQAIAEWRGVLRIDVAGGTPTLLSAPARPYWDAAQGAIAHVLINRQGPALQPGPRRYARSWIRDGAAMAAALNRFGLVDVSLAFVEWYAGFQDTAGRVPCCVDDQGPDWLVEHDSLGQLIFAIADAWRFGADPARIAPLWPAVCKAVDHLERLRAERLTPEYQTPQRRACFGLLPESASHEGYLAHPVHAYWDDLWALRGLKDATELAEALGDEVQAGRCARLRAELAADLYRSIEQVAAAHGLEDLPASVELADHDPVALAVALGLVDEGHRLPQIPLRRTFERFIARFRAMHGPDPVTWTNFTPYEIRVASALIRIGWRAEAHEVLGFYLDARTPPAWNQWPEIIWRDPRAPAHRGDLPHSWIGAEYALAVRDLFVYERDSDRSLVIAAGIPLEWLQAGPIRLRGLPTAYGPLDIEIAPWTGGALVVQLGGDLSLPPGGIWVCPPLPGPLFSVRIDGEESRDVDASGARVRALPARLELLA</sequence>
<dbReference type="InterPro" id="IPR008928">
    <property type="entry name" value="6-hairpin_glycosidase_sf"/>
</dbReference>
<dbReference type="KEGG" id="cjap:GWK36_06510"/>
<evidence type="ECO:0000313" key="2">
    <source>
        <dbReference type="Proteomes" id="UP000502699"/>
    </source>
</evidence>
<dbReference type="Gene3D" id="1.50.10.10">
    <property type="match status" value="1"/>
</dbReference>
<evidence type="ECO:0000313" key="1">
    <source>
        <dbReference type="EMBL" id="QIK37689.1"/>
    </source>
</evidence>
<dbReference type="Proteomes" id="UP000502699">
    <property type="component" value="Chromosome"/>
</dbReference>
<protein>
    <recommendedName>
        <fullName evidence="3">F5/8 type C domain-containing protein</fullName>
    </recommendedName>
</protein>
<organism evidence="1 2">
    <name type="scientific">Caldichromatium japonicum</name>
    <dbReference type="NCBI Taxonomy" id="2699430"/>
    <lineage>
        <taxon>Bacteria</taxon>
        <taxon>Pseudomonadati</taxon>
        <taxon>Pseudomonadota</taxon>
        <taxon>Gammaproteobacteria</taxon>
        <taxon>Chromatiales</taxon>
        <taxon>Chromatiaceae</taxon>
        <taxon>Caldichromatium</taxon>
    </lineage>
</organism>